<dbReference type="Proteomes" id="UP000277597">
    <property type="component" value="Unassembled WGS sequence"/>
</dbReference>
<evidence type="ECO:0000313" key="3">
    <source>
        <dbReference type="EMBL" id="RSI09620.1"/>
    </source>
</evidence>
<evidence type="ECO:0000313" key="8">
    <source>
        <dbReference type="Proteomes" id="UP000277597"/>
    </source>
</evidence>
<reference evidence="6 7" key="2">
    <citation type="submission" date="2018-11" db="EMBL/GenBank/DDBJ databases">
        <title>Species Designations Belie Phenotypic and Genotypic Heterogeneity in Oral Streptococci.</title>
        <authorList>
            <person name="Velsko I."/>
        </authorList>
    </citation>
    <scope>NUCLEOTIDE SEQUENCE [LARGE SCALE GENOMIC DNA]</scope>
    <source>
        <strain evidence="5 9">BCC37</strain>
        <strain evidence="4 6">KLC03</strain>
        <strain evidence="3 7">KLC04</strain>
    </source>
</reference>
<accession>A0A3P1S2Y9</accession>
<evidence type="ECO:0000313" key="9">
    <source>
        <dbReference type="Proteomes" id="UP000280406"/>
    </source>
</evidence>
<dbReference type="Proteomes" id="UP000280406">
    <property type="component" value="Unassembled WGS sequence"/>
</dbReference>
<dbReference type="EMBL" id="RJMK01000001">
    <property type="protein sequence ID" value="RSI09620.1"/>
    <property type="molecule type" value="Genomic_DNA"/>
</dbReference>
<reference evidence="2 8" key="1">
    <citation type="submission" date="2018-11" db="EMBL/GenBank/DDBJ databases">
        <title>Genomes From Bacteria Associated with the Canine Oral Cavity: a Test Case for Automated Genome-Based Taxonomic Assignment.</title>
        <authorList>
            <person name="Coil D.A."/>
            <person name="Jospin G."/>
            <person name="Darling A.E."/>
            <person name="Wallis C."/>
            <person name="Davis I.J."/>
            <person name="Harris S."/>
            <person name="Eisen J.A."/>
            <person name="Holcombe L.J."/>
            <person name="O'Flynn C."/>
        </authorList>
    </citation>
    <scope>NUCLEOTIDE SEQUENCE [LARGE SCALE GENOMIC DNA]</scope>
    <source>
        <strain evidence="2 8">OH953</strain>
    </source>
</reference>
<evidence type="ECO:0000313" key="2">
    <source>
        <dbReference type="EMBL" id="RRC91631.1"/>
    </source>
</evidence>
<evidence type="ECO:0000313" key="5">
    <source>
        <dbReference type="EMBL" id="RSI53999.1"/>
    </source>
</evidence>
<organism evidence="2 8">
    <name type="scientific">Streptococcus sanguinis</name>
    <dbReference type="NCBI Taxonomy" id="1305"/>
    <lineage>
        <taxon>Bacteria</taxon>
        <taxon>Bacillati</taxon>
        <taxon>Bacillota</taxon>
        <taxon>Bacilli</taxon>
        <taxon>Lactobacillales</taxon>
        <taxon>Streptococcaceae</taxon>
        <taxon>Streptococcus</taxon>
    </lineage>
</organism>
<gene>
    <name evidence="5" type="ORF">D8869_00445</name>
    <name evidence="4" type="ORF">D8887_03790</name>
    <name evidence="3" type="ORF">D8888_01675</name>
    <name evidence="2" type="ORF">EII39_08110</name>
</gene>
<evidence type="ECO:0000313" key="6">
    <source>
        <dbReference type="Proteomes" id="UP000269317"/>
    </source>
</evidence>
<dbReference type="EMBL" id="RJND01000001">
    <property type="protein sequence ID" value="RSI53999.1"/>
    <property type="molecule type" value="Genomic_DNA"/>
</dbReference>
<protein>
    <submittedName>
        <fullName evidence="2">GSCFA family protein</fullName>
    </submittedName>
</protein>
<evidence type="ECO:0000313" key="4">
    <source>
        <dbReference type="EMBL" id="RSI10850.1"/>
    </source>
</evidence>
<proteinExistence type="predicted"/>
<feature type="domain" description="GSCFA" evidence="1">
    <location>
        <begin position="23"/>
        <end position="257"/>
    </location>
</feature>
<dbReference type="InterPro" id="IPR014982">
    <property type="entry name" value="GSCFA"/>
</dbReference>
<dbReference type="EMBL" id="RQZI01000008">
    <property type="protein sequence ID" value="RRC91631.1"/>
    <property type="molecule type" value="Genomic_DNA"/>
</dbReference>
<dbReference type="Proteomes" id="UP000272846">
    <property type="component" value="Unassembled WGS sequence"/>
</dbReference>
<dbReference type="EMBL" id="RJML01000003">
    <property type="protein sequence ID" value="RSI10850.1"/>
    <property type="molecule type" value="Genomic_DNA"/>
</dbReference>
<name>A0A3P1S2Y9_STRSA</name>
<comment type="caution">
    <text evidence="2">The sequence shown here is derived from an EMBL/GenBank/DDBJ whole genome shotgun (WGS) entry which is preliminary data.</text>
</comment>
<dbReference type="Proteomes" id="UP000269317">
    <property type="component" value="Unassembled WGS sequence"/>
</dbReference>
<dbReference type="RefSeq" id="WP_004186388.1">
    <property type="nucleotide sequence ID" value="NZ_CAXTGR010000001.1"/>
</dbReference>
<evidence type="ECO:0000259" key="1">
    <source>
        <dbReference type="Pfam" id="PF08885"/>
    </source>
</evidence>
<dbReference type="AlphaFoldDB" id="A0A3P1S2Y9"/>
<evidence type="ECO:0000313" key="7">
    <source>
        <dbReference type="Proteomes" id="UP000272846"/>
    </source>
</evidence>
<sequence length="294" mass="34088">MEKLNFYSEKKSELFLKSTFKSICFLGACTAHNLASGIEYFSNYNITTYAPYQTIFNAPSLLKDLEIVSHSLKHKVIIDSQLKLFTDEIRFWNTSNNVNEVIEKNKQIDEEVVKNIVNSDLVVVSLGSVEMWKKSNRVLNKLPKDQFYNTEIVNVYLTAEDLVSIAQDIIKCIHSINPSSSIQFSIPYVLLKASEKFSNLHLATTENYRIMKNAIMELGTEYYFPEYELFKFYIEKNKINFQQDKRHPSVELIADVSKHIVREIDKSLLSKTPSERFSINKVNTRGKIYGKDYL</sequence>
<dbReference type="Pfam" id="PF08885">
    <property type="entry name" value="GSCFA"/>
    <property type="match status" value="1"/>
</dbReference>